<gene>
    <name evidence="1" type="ORF">ENP47_06015</name>
</gene>
<accession>A0A7C1FTQ3</accession>
<protein>
    <submittedName>
        <fullName evidence="1">Uncharacterized protein</fullName>
    </submittedName>
</protein>
<evidence type="ECO:0000313" key="1">
    <source>
        <dbReference type="EMBL" id="HEF65132.1"/>
    </source>
</evidence>
<organism evidence="1">
    <name type="scientific">Thermomicrobium roseum</name>
    <dbReference type="NCBI Taxonomy" id="500"/>
    <lineage>
        <taxon>Bacteria</taxon>
        <taxon>Pseudomonadati</taxon>
        <taxon>Thermomicrobiota</taxon>
        <taxon>Thermomicrobia</taxon>
        <taxon>Thermomicrobiales</taxon>
        <taxon>Thermomicrobiaceae</taxon>
        <taxon>Thermomicrobium</taxon>
    </lineage>
</organism>
<sequence>MAIVDLFVFTLFLALYTLAFLSGIGRALAALITWFGVMVAAAFFTRPLAGGLRELIPAMSRWASELLALLLVVVSVGLLGIWGSIWSLRAAPVATWRWQGRGSGPISLLLQALLAMVFAGAVTVSVVMIMTNTIGQLPRDAFGVRLRSEIERARLVPLISDAEPWVQRVVIDWVPGEPPSLLGGA</sequence>
<dbReference type="AlphaFoldDB" id="A0A7C1FTQ3"/>
<comment type="caution">
    <text evidence="1">The sequence shown here is derived from an EMBL/GenBank/DDBJ whole genome shotgun (WGS) entry which is preliminary data.</text>
</comment>
<proteinExistence type="predicted"/>
<dbReference type="EMBL" id="DSJL01000010">
    <property type="protein sequence ID" value="HEF65132.1"/>
    <property type="molecule type" value="Genomic_DNA"/>
</dbReference>
<reference evidence="1" key="1">
    <citation type="journal article" date="2020" name="mSystems">
        <title>Genome- and Community-Level Interaction Insights into Carbon Utilization and Element Cycling Functions of Hydrothermarchaeota in Hydrothermal Sediment.</title>
        <authorList>
            <person name="Zhou Z."/>
            <person name="Liu Y."/>
            <person name="Xu W."/>
            <person name="Pan J."/>
            <person name="Luo Z.H."/>
            <person name="Li M."/>
        </authorList>
    </citation>
    <scope>NUCLEOTIDE SEQUENCE [LARGE SCALE GENOMIC DNA]</scope>
    <source>
        <strain evidence="1">SpSt-222</strain>
    </source>
</reference>
<name>A0A7C1FTQ3_THERO</name>